<name>A0ABT1DYZ8_9ACTN</name>
<gene>
    <name evidence="2" type="ORF">M1L60_36060</name>
</gene>
<evidence type="ECO:0000313" key="2">
    <source>
        <dbReference type="EMBL" id="MCO8276007.1"/>
    </source>
</evidence>
<reference evidence="2 3" key="1">
    <citation type="submission" date="2022-06" db="EMBL/GenBank/DDBJ databases">
        <title>New Species of the Genus Actinoplanes, ActinopZanes ferrugineus.</title>
        <authorList>
            <person name="Ding P."/>
        </authorList>
    </citation>
    <scope>NUCLEOTIDE SEQUENCE [LARGE SCALE GENOMIC DNA]</scope>
    <source>
        <strain evidence="2 3">TRM88003</strain>
    </source>
</reference>
<protein>
    <submittedName>
        <fullName evidence="2">Uncharacterized protein</fullName>
    </submittedName>
</protein>
<dbReference type="RefSeq" id="WP_253242040.1">
    <property type="nucleotide sequence ID" value="NZ_JAMYJR010000041.1"/>
</dbReference>
<evidence type="ECO:0000256" key="1">
    <source>
        <dbReference type="SAM" id="MobiDB-lite"/>
    </source>
</evidence>
<dbReference type="EMBL" id="JAMYJR010000041">
    <property type="protein sequence ID" value="MCO8276007.1"/>
    <property type="molecule type" value="Genomic_DNA"/>
</dbReference>
<keyword evidence="3" id="KW-1185">Reference proteome</keyword>
<accession>A0ABT1DYZ8</accession>
<dbReference type="Proteomes" id="UP001523369">
    <property type="component" value="Unassembled WGS sequence"/>
</dbReference>
<comment type="caution">
    <text evidence="2">The sequence shown here is derived from an EMBL/GenBank/DDBJ whole genome shotgun (WGS) entry which is preliminary data.</text>
</comment>
<organism evidence="2 3">
    <name type="scientific">Paractinoplanes aksuensis</name>
    <dbReference type="NCBI Taxonomy" id="2939490"/>
    <lineage>
        <taxon>Bacteria</taxon>
        <taxon>Bacillati</taxon>
        <taxon>Actinomycetota</taxon>
        <taxon>Actinomycetes</taxon>
        <taxon>Micromonosporales</taxon>
        <taxon>Micromonosporaceae</taxon>
        <taxon>Paractinoplanes</taxon>
    </lineage>
</organism>
<proteinExistence type="predicted"/>
<evidence type="ECO:0000313" key="3">
    <source>
        <dbReference type="Proteomes" id="UP001523369"/>
    </source>
</evidence>
<sequence>MFYDLDSRELLRTRPNPLAPEQVQRLRVIRPAGPPPRPPVEPIRVQRRASNTGVVMVAGQKIALGRLHRHRNLTVTASDATIAVDLGDGDVKVVRRTSSQAVRSIKGQRPRASYESGVVDVP</sequence>
<feature type="region of interest" description="Disordered" evidence="1">
    <location>
        <begin position="102"/>
        <end position="122"/>
    </location>
</feature>